<protein>
    <submittedName>
        <fullName evidence="2">Glycosyl transferase family 2</fullName>
    </submittedName>
</protein>
<dbReference type="InterPro" id="IPR029044">
    <property type="entry name" value="Nucleotide-diphossugar_trans"/>
</dbReference>
<accession>A0ABQ4NLJ1</accession>
<reference evidence="2 3" key="1">
    <citation type="submission" date="2021-05" db="EMBL/GenBank/DDBJ databases">
        <title>Bacteria Genome sequencing.</title>
        <authorList>
            <person name="Takabe Y."/>
            <person name="Nakajima Y."/>
            <person name="Suzuki S."/>
            <person name="Shiozaki T."/>
        </authorList>
    </citation>
    <scope>NUCLEOTIDE SEQUENCE [LARGE SCALE GENOMIC DNA]</scope>
    <source>
        <strain evidence="2 3">AI_62</strain>
    </source>
</reference>
<dbReference type="InterPro" id="IPR001173">
    <property type="entry name" value="Glyco_trans_2-like"/>
</dbReference>
<dbReference type="Proteomes" id="UP000786693">
    <property type="component" value="Unassembled WGS sequence"/>
</dbReference>
<proteinExistence type="predicted"/>
<dbReference type="SUPFAM" id="SSF53448">
    <property type="entry name" value="Nucleotide-diphospho-sugar transferases"/>
    <property type="match status" value="1"/>
</dbReference>
<comment type="caution">
    <text evidence="2">The sequence shown here is derived from an EMBL/GenBank/DDBJ whole genome shotgun (WGS) entry which is preliminary data.</text>
</comment>
<dbReference type="Pfam" id="PF00535">
    <property type="entry name" value="Glycos_transf_2"/>
    <property type="match status" value="1"/>
</dbReference>
<feature type="domain" description="Glycosyltransferase 2-like" evidence="1">
    <location>
        <begin position="25"/>
        <end position="133"/>
    </location>
</feature>
<dbReference type="Gene3D" id="3.90.550.10">
    <property type="entry name" value="Spore Coat Polysaccharide Biosynthesis Protein SpsA, Chain A"/>
    <property type="match status" value="1"/>
</dbReference>
<dbReference type="CDD" id="cd00761">
    <property type="entry name" value="Glyco_tranf_GTA_type"/>
    <property type="match status" value="1"/>
</dbReference>
<sequence length="271" mass="30022">MTLHTRDFGRVDVSLTTIAARLAGVARTLTSLLNQSYANLRIHLYISHDPHLLDTGITDLTPEIQGLVDGSGGRLVVHRCPNWGPYRKLLPYLRANWGQSRLVATADDDTEYPETWLETLLEAYDAHGCVIAYRGHLLSVENGAVAPYRNWMRRQIEESPSRLILPTGKDGVLYDTAFFPMGVLDIATALRIAPTVDDLWFRWHLALNHIPTHLINVDYTSGSFQESDSGGGSLYLGYNLGGGNDGAIAALEAHFRETYDFSITDLAPPES</sequence>
<keyword evidence="2" id="KW-0808">Transferase</keyword>
<organism evidence="2 3">
    <name type="scientific">Jannaschia pagri</name>
    <dbReference type="NCBI Taxonomy" id="2829797"/>
    <lineage>
        <taxon>Bacteria</taxon>
        <taxon>Pseudomonadati</taxon>
        <taxon>Pseudomonadota</taxon>
        <taxon>Alphaproteobacteria</taxon>
        <taxon>Rhodobacterales</taxon>
        <taxon>Roseobacteraceae</taxon>
        <taxon>Jannaschia</taxon>
    </lineage>
</organism>
<evidence type="ECO:0000259" key="1">
    <source>
        <dbReference type="Pfam" id="PF00535"/>
    </source>
</evidence>
<evidence type="ECO:0000313" key="3">
    <source>
        <dbReference type="Proteomes" id="UP000786693"/>
    </source>
</evidence>
<evidence type="ECO:0000313" key="2">
    <source>
        <dbReference type="EMBL" id="GIT95254.1"/>
    </source>
</evidence>
<name>A0ABQ4NLJ1_9RHOB</name>
<gene>
    <name evidence="2" type="ORF">JANAI62_18770</name>
</gene>
<dbReference type="GO" id="GO:0016740">
    <property type="term" value="F:transferase activity"/>
    <property type="evidence" value="ECO:0007669"/>
    <property type="project" value="UniProtKB-KW"/>
</dbReference>
<dbReference type="EMBL" id="BPFH01000003">
    <property type="protein sequence ID" value="GIT95254.1"/>
    <property type="molecule type" value="Genomic_DNA"/>
</dbReference>
<dbReference type="RefSeq" id="WP_220748754.1">
    <property type="nucleotide sequence ID" value="NZ_BPFH01000003.1"/>
</dbReference>
<keyword evidence="3" id="KW-1185">Reference proteome</keyword>